<reference evidence="2 3" key="1">
    <citation type="journal article" date="2016" name="Nat. Commun.">
        <title>Thousands of microbial genomes shed light on interconnected biogeochemical processes in an aquifer system.</title>
        <authorList>
            <person name="Anantharaman K."/>
            <person name="Brown C.T."/>
            <person name="Hug L.A."/>
            <person name="Sharon I."/>
            <person name="Castelle C.J."/>
            <person name="Probst A.J."/>
            <person name="Thomas B.C."/>
            <person name="Singh A."/>
            <person name="Wilkins M.J."/>
            <person name="Karaoz U."/>
            <person name="Brodie E.L."/>
            <person name="Williams K.H."/>
            <person name="Hubbard S.S."/>
            <person name="Banfield J.F."/>
        </authorList>
    </citation>
    <scope>NUCLEOTIDE SEQUENCE [LARGE SCALE GENOMIC DNA]</scope>
</reference>
<evidence type="ECO:0000313" key="2">
    <source>
        <dbReference type="EMBL" id="OHA41539.1"/>
    </source>
</evidence>
<dbReference type="AlphaFoldDB" id="A0A1G2P1E0"/>
<comment type="caution">
    <text evidence="2">The sequence shown here is derived from an EMBL/GenBank/DDBJ whole genome shotgun (WGS) entry which is preliminary data.</text>
</comment>
<accession>A0A1G2P1E0</accession>
<feature type="region of interest" description="Disordered" evidence="1">
    <location>
        <begin position="64"/>
        <end position="100"/>
    </location>
</feature>
<evidence type="ECO:0000256" key="1">
    <source>
        <dbReference type="SAM" id="MobiDB-lite"/>
    </source>
</evidence>
<dbReference type="EMBL" id="MHSK01000031">
    <property type="protein sequence ID" value="OHA41539.1"/>
    <property type="molecule type" value="Genomic_DNA"/>
</dbReference>
<organism evidence="2 3">
    <name type="scientific">Candidatus Taylorbacteria bacterium RIFCSPLOWO2_12_FULL_43_20</name>
    <dbReference type="NCBI Taxonomy" id="1802332"/>
    <lineage>
        <taxon>Bacteria</taxon>
        <taxon>Candidatus Tayloriibacteriota</taxon>
    </lineage>
</organism>
<proteinExistence type="predicted"/>
<name>A0A1G2P1E0_9BACT</name>
<gene>
    <name evidence="2" type="ORF">A3G52_02630</name>
</gene>
<sequence>MLNVTQQDVKKLAVSLAAKETSLKEEKQKREALAEEVKTIGSELSQLKAKIMELEKQRQRKMGDLMVMDRKISNDENEDRRMKTDLENLKRQLDQTLKKR</sequence>
<protein>
    <submittedName>
        <fullName evidence="2">Uncharacterized protein</fullName>
    </submittedName>
</protein>
<dbReference type="Proteomes" id="UP000177269">
    <property type="component" value="Unassembled WGS sequence"/>
</dbReference>
<evidence type="ECO:0000313" key="3">
    <source>
        <dbReference type="Proteomes" id="UP000177269"/>
    </source>
</evidence>